<proteinExistence type="predicted"/>
<evidence type="ECO:0000259" key="2">
    <source>
        <dbReference type="Pfam" id="PF13638"/>
    </source>
</evidence>
<dbReference type="Pfam" id="PF13638">
    <property type="entry name" value="PIN_4"/>
    <property type="match status" value="1"/>
</dbReference>
<evidence type="ECO:0000256" key="1">
    <source>
        <dbReference type="SAM" id="MobiDB-lite"/>
    </source>
</evidence>
<dbReference type="InterPro" id="IPR002716">
    <property type="entry name" value="PIN_dom"/>
</dbReference>
<dbReference type="EMBL" id="UZAL01004023">
    <property type="protein sequence ID" value="VDO89024.1"/>
    <property type="molecule type" value="Genomic_DNA"/>
</dbReference>
<feature type="region of interest" description="Disordered" evidence="1">
    <location>
        <begin position="186"/>
        <end position="222"/>
    </location>
</feature>
<organism evidence="3 4">
    <name type="scientific">Schistosoma mattheei</name>
    <dbReference type="NCBI Taxonomy" id="31246"/>
    <lineage>
        <taxon>Eukaryota</taxon>
        <taxon>Metazoa</taxon>
        <taxon>Spiralia</taxon>
        <taxon>Lophotrochozoa</taxon>
        <taxon>Platyhelminthes</taxon>
        <taxon>Trematoda</taxon>
        <taxon>Digenea</taxon>
        <taxon>Strigeidida</taxon>
        <taxon>Schistosomatoidea</taxon>
        <taxon>Schistosomatidae</taxon>
        <taxon>Schistosoma</taxon>
    </lineage>
</organism>
<dbReference type="PANTHER" id="PTHR16161:SF0">
    <property type="entry name" value="TRANSCRIPTIONAL PROTEIN SWT1"/>
    <property type="match status" value="1"/>
</dbReference>
<evidence type="ECO:0000313" key="3">
    <source>
        <dbReference type="EMBL" id="VDO89024.1"/>
    </source>
</evidence>
<dbReference type="GO" id="GO:0005634">
    <property type="term" value="C:nucleus"/>
    <property type="evidence" value="ECO:0007669"/>
    <property type="project" value="TreeGrafter"/>
</dbReference>
<name>A0A3P7ZXU6_9TREM</name>
<dbReference type="Gene3D" id="3.40.50.1010">
    <property type="entry name" value="5'-nuclease"/>
    <property type="match status" value="1"/>
</dbReference>
<dbReference type="InterPro" id="IPR052626">
    <property type="entry name" value="SWT1_Regulator"/>
</dbReference>
<dbReference type="AlphaFoldDB" id="A0A3P7ZXU6"/>
<dbReference type="Proteomes" id="UP000269396">
    <property type="component" value="Unassembled WGS sequence"/>
</dbReference>
<dbReference type="PANTHER" id="PTHR16161">
    <property type="entry name" value="TRANSCRIPTIONAL PROTEIN SWT1"/>
    <property type="match status" value="1"/>
</dbReference>
<accession>A0A3P7ZXU6</accession>
<feature type="domain" description="PIN" evidence="2">
    <location>
        <begin position="5"/>
        <end position="161"/>
    </location>
</feature>
<gene>
    <name evidence="3" type="ORF">SMTD_LOCUS2706</name>
</gene>
<protein>
    <recommendedName>
        <fullName evidence="2">PIN domain-containing protein</fullName>
    </recommendedName>
</protein>
<keyword evidence="4" id="KW-1185">Reference proteome</keyword>
<evidence type="ECO:0000313" key="4">
    <source>
        <dbReference type="Proteomes" id="UP000269396"/>
    </source>
</evidence>
<reference evidence="3 4" key="1">
    <citation type="submission" date="2018-11" db="EMBL/GenBank/DDBJ databases">
        <authorList>
            <consortium name="Pathogen Informatics"/>
        </authorList>
    </citation>
    <scope>NUCLEOTIDE SEQUENCE [LARGE SCALE GENOMIC DNA]</scope>
    <source>
        <strain>Denwood</strain>
        <strain evidence="4">Zambia</strain>
    </source>
</reference>
<sequence>MFFLFIVVNELDTLSRFGSSSSGGGGVDRPYEAAVGGEVTRAGLIQERAKLAINYLEYQFDHRNSRLRALTARGSLMETIAYRNEINGGRTPGQTNDDVILTCCQHFCKEDSDRFQLRNLTQGVDHSMQGDQNMRLVREVVLLTSDRNLRLKALNVNIPARPLRTFVNWSRLPLVKINLSNETLSDTTTTTMNSMDKHKLSSINHSTKPQPRGQWKQPLKYN</sequence>